<accession>A0A0E9RKQ2</accession>
<name>A0A0E9RKQ2_ANGAN</name>
<dbReference type="AlphaFoldDB" id="A0A0E9RKQ2"/>
<evidence type="ECO:0000313" key="1">
    <source>
        <dbReference type="EMBL" id="JAH29689.1"/>
    </source>
</evidence>
<reference evidence="1" key="1">
    <citation type="submission" date="2014-11" db="EMBL/GenBank/DDBJ databases">
        <authorList>
            <person name="Amaro Gonzalez C."/>
        </authorList>
    </citation>
    <scope>NUCLEOTIDE SEQUENCE</scope>
</reference>
<dbReference type="EMBL" id="GBXM01078888">
    <property type="protein sequence ID" value="JAH29689.1"/>
    <property type="molecule type" value="Transcribed_RNA"/>
</dbReference>
<protein>
    <submittedName>
        <fullName evidence="1">Uncharacterized protein</fullName>
    </submittedName>
</protein>
<reference evidence="1" key="2">
    <citation type="journal article" date="2015" name="Fish Shellfish Immunol.">
        <title>Early steps in the European eel (Anguilla anguilla)-Vibrio vulnificus interaction in the gills: Role of the RtxA13 toxin.</title>
        <authorList>
            <person name="Callol A."/>
            <person name="Pajuelo D."/>
            <person name="Ebbesson L."/>
            <person name="Teles M."/>
            <person name="MacKenzie S."/>
            <person name="Amaro C."/>
        </authorList>
    </citation>
    <scope>NUCLEOTIDE SEQUENCE</scope>
</reference>
<sequence>MWLLRARHTDIKVLSFRTWIPKLSHPWAQPPQ</sequence>
<organism evidence="1">
    <name type="scientific">Anguilla anguilla</name>
    <name type="common">European freshwater eel</name>
    <name type="synonym">Muraena anguilla</name>
    <dbReference type="NCBI Taxonomy" id="7936"/>
    <lineage>
        <taxon>Eukaryota</taxon>
        <taxon>Metazoa</taxon>
        <taxon>Chordata</taxon>
        <taxon>Craniata</taxon>
        <taxon>Vertebrata</taxon>
        <taxon>Euteleostomi</taxon>
        <taxon>Actinopterygii</taxon>
        <taxon>Neopterygii</taxon>
        <taxon>Teleostei</taxon>
        <taxon>Anguilliformes</taxon>
        <taxon>Anguillidae</taxon>
        <taxon>Anguilla</taxon>
    </lineage>
</organism>
<proteinExistence type="predicted"/>